<evidence type="ECO:0008006" key="2">
    <source>
        <dbReference type="Google" id="ProtNLM"/>
    </source>
</evidence>
<dbReference type="EMBL" id="LR796185">
    <property type="protein sequence ID" value="CAB4124639.1"/>
    <property type="molecule type" value="Genomic_DNA"/>
</dbReference>
<accession>A0A6J5KXH7</accession>
<evidence type="ECO:0000313" key="1">
    <source>
        <dbReference type="EMBL" id="CAB4124639.1"/>
    </source>
</evidence>
<gene>
    <name evidence="1" type="ORF">UFOVP55_16</name>
</gene>
<reference evidence="1" key="1">
    <citation type="submission" date="2020-04" db="EMBL/GenBank/DDBJ databases">
        <authorList>
            <person name="Chiriac C."/>
            <person name="Salcher M."/>
            <person name="Ghai R."/>
            <person name="Kavagutti S V."/>
        </authorList>
    </citation>
    <scope>NUCLEOTIDE SEQUENCE</scope>
</reference>
<sequence>MGGKNSAPPPPDYSGVAAASEKSAEYSYKLGQEQLAWAKEQYASDKSVSDRVVNSFLDTQAVNDATAVKDRARYEKTYQPLEDKLAADAGDYANGSRRDLEMGRAEAGVAQSMNANRAASMQRLQDFGVDPTSLKSQALDRNFSIQQGAATAAAGNQASEQVDATGRALRSEAINVGRGYPGQIAGQYGTALQAGSGAVNSALATTASGANTMGTANQWQNTGNSAVGTWGNTLNMGYQNQMAQYNANQNSSSGWGSALGMGVGLLTTPLKGTALGMLAEGGPVPDVSGGQVPAVASPSRGQAVDDVPARLNVGEFVMPKDAASWYGEKHLQGMIEKSRQDREKAVAKPKVAIAAPEAPTFSTRSSALPVG</sequence>
<name>A0A6J5KXH7_9CAUD</name>
<protein>
    <recommendedName>
        <fullName evidence="2">Tail fiber domain-containing protein</fullName>
    </recommendedName>
</protein>
<organism evidence="1">
    <name type="scientific">uncultured Caudovirales phage</name>
    <dbReference type="NCBI Taxonomy" id="2100421"/>
    <lineage>
        <taxon>Viruses</taxon>
        <taxon>Duplodnaviria</taxon>
        <taxon>Heunggongvirae</taxon>
        <taxon>Uroviricota</taxon>
        <taxon>Caudoviricetes</taxon>
        <taxon>Peduoviridae</taxon>
        <taxon>Maltschvirus</taxon>
        <taxon>Maltschvirus maltsch</taxon>
    </lineage>
</organism>
<proteinExistence type="predicted"/>